<name>A0AAW4WD99_9FIRM</name>
<protein>
    <submittedName>
        <fullName evidence="1">DUF2971 domain-containing protein</fullName>
    </submittedName>
</protein>
<comment type="caution">
    <text evidence="1">The sequence shown here is derived from an EMBL/GenBank/DDBJ whole genome shotgun (WGS) entry which is preliminary data.</text>
</comment>
<gene>
    <name evidence="1" type="ORF">LKD40_16420</name>
</gene>
<dbReference type="EMBL" id="JAJEQQ010000051">
    <property type="protein sequence ID" value="MCC2229343.1"/>
    <property type="molecule type" value="Genomic_DNA"/>
</dbReference>
<organism evidence="1 2">
    <name type="scientific">Blautia fusiformis</name>
    <dbReference type="NCBI Taxonomy" id="2881264"/>
    <lineage>
        <taxon>Bacteria</taxon>
        <taxon>Bacillati</taxon>
        <taxon>Bacillota</taxon>
        <taxon>Clostridia</taxon>
        <taxon>Lachnospirales</taxon>
        <taxon>Lachnospiraceae</taxon>
        <taxon>Blautia</taxon>
    </lineage>
</organism>
<accession>A0AAW4WD99</accession>
<dbReference type="Pfam" id="PF11185">
    <property type="entry name" value="DUF2971"/>
    <property type="match status" value="1"/>
</dbReference>
<dbReference type="RefSeq" id="WP_118062190.1">
    <property type="nucleotide sequence ID" value="NZ_JAJEQQ010000051.1"/>
</dbReference>
<sequence>MKLYKYKSLPHKKELTAEEKEQLEYCKDILLNHRLFMAPRETLNDPFEGMAIPISLSICGSGSFGSLGLPHPLVEDRMNQYRILSLSANPKNPIMWAHYANNYSGVCFEFEFNNNFENIHKVSYIEHQYDTIYDPTEEEFRRAIEKSLLCKSKNWSYEEEYRIISKSNESFFHFDQSELTGIIIGNRSLCAQELVSWATKGNIPIYYTFTSTQNYEINIINKSPNTLIIGDDTLDNIPHH</sequence>
<dbReference type="Proteomes" id="UP001198612">
    <property type="component" value="Unassembled WGS sequence"/>
</dbReference>
<dbReference type="AlphaFoldDB" id="A0AAW4WD99"/>
<evidence type="ECO:0000313" key="2">
    <source>
        <dbReference type="Proteomes" id="UP001198612"/>
    </source>
</evidence>
<dbReference type="InterPro" id="IPR021352">
    <property type="entry name" value="DUF2971"/>
</dbReference>
<evidence type="ECO:0000313" key="1">
    <source>
        <dbReference type="EMBL" id="MCC2229343.1"/>
    </source>
</evidence>
<reference evidence="1 2" key="1">
    <citation type="submission" date="2021-10" db="EMBL/GenBank/DDBJ databases">
        <title>Anaerobic single-cell dispensing facilitates the cultivation of human gut bacteria.</title>
        <authorList>
            <person name="Afrizal A."/>
        </authorList>
    </citation>
    <scope>NUCLEOTIDE SEQUENCE [LARGE SCALE GENOMIC DNA]</scope>
    <source>
        <strain evidence="1 2">CLA-AA-H217</strain>
    </source>
</reference>
<proteinExistence type="predicted"/>
<keyword evidence="2" id="KW-1185">Reference proteome</keyword>